<feature type="region of interest" description="Disordered" evidence="1">
    <location>
        <begin position="1"/>
        <end position="73"/>
    </location>
</feature>
<protein>
    <submittedName>
        <fullName evidence="2">Uncharacterized protein</fullName>
    </submittedName>
</protein>
<evidence type="ECO:0000313" key="2">
    <source>
        <dbReference type="EMBL" id="KYN36463.1"/>
    </source>
</evidence>
<sequence length="185" mass="19210">MGNVNDSQNGGVNGEGIGGVCPHKGQQRGEGAGGEYAERGEEKGGEVAGAVQGSPVEADDGAEGRATSRVVGGKREKAGICMNETGRGGRRGGGDGRTRGRRAGFWLRIVANHFNCARSSLEPLMASSVSDTAASGSSGRSSTSRCSPPRTKTPRKRTTRALGWESHALLLLLTGEIRNVHVRLV</sequence>
<feature type="compositionally biased region" description="Basic and acidic residues" evidence="1">
    <location>
        <begin position="36"/>
        <end position="45"/>
    </location>
</feature>
<evidence type="ECO:0000256" key="1">
    <source>
        <dbReference type="SAM" id="MobiDB-lite"/>
    </source>
</evidence>
<evidence type="ECO:0000313" key="3">
    <source>
        <dbReference type="Proteomes" id="UP000078541"/>
    </source>
</evidence>
<dbReference type="Proteomes" id="UP000078541">
    <property type="component" value="Unassembled WGS sequence"/>
</dbReference>
<keyword evidence="3" id="KW-1185">Reference proteome</keyword>
<accession>A0A195F7P8</accession>
<feature type="compositionally biased region" description="Low complexity" evidence="1">
    <location>
        <begin position="130"/>
        <end position="150"/>
    </location>
</feature>
<reference evidence="2 3" key="1">
    <citation type="submission" date="2016-03" db="EMBL/GenBank/DDBJ databases">
        <title>Trachymyrmex septentrionalis WGS genome.</title>
        <authorList>
            <person name="Nygaard S."/>
            <person name="Hu H."/>
            <person name="Boomsma J."/>
            <person name="Zhang G."/>
        </authorList>
    </citation>
    <scope>NUCLEOTIDE SEQUENCE [LARGE SCALE GENOMIC DNA]</scope>
    <source>
        <strain evidence="2">Tsep2-gDNA-1</strain>
        <tissue evidence="2">Whole body</tissue>
    </source>
</reference>
<feature type="region of interest" description="Disordered" evidence="1">
    <location>
        <begin position="130"/>
        <end position="159"/>
    </location>
</feature>
<proteinExistence type="predicted"/>
<dbReference type="EMBL" id="KQ981744">
    <property type="protein sequence ID" value="KYN36463.1"/>
    <property type="molecule type" value="Genomic_DNA"/>
</dbReference>
<name>A0A195F7P8_9HYME</name>
<organism evidence="2 3">
    <name type="scientific">Trachymyrmex septentrionalis</name>
    <dbReference type="NCBI Taxonomy" id="34720"/>
    <lineage>
        <taxon>Eukaryota</taxon>
        <taxon>Metazoa</taxon>
        <taxon>Ecdysozoa</taxon>
        <taxon>Arthropoda</taxon>
        <taxon>Hexapoda</taxon>
        <taxon>Insecta</taxon>
        <taxon>Pterygota</taxon>
        <taxon>Neoptera</taxon>
        <taxon>Endopterygota</taxon>
        <taxon>Hymenoptera</taxon>
        <taxon>Apocrita</taxon>
        <taxon>Aculeata</taxon>
        <taxon>Formicoidea</taxon>
        <taxon>Formicidae</taxon>
        <taxon>Myrmicinae</taxon>
        <taxon>Trachymyrmex</taxon>
    </lineage>
</organism>
<dbReference type="AlphaFoldDB" id="A0A195F7P8"/>
<gene>
    <name evidence="2" type="ORF">ALC56_09424</name>
</gene>